<dbReference type="AlphaFoldDB" id="A0A8S1K0J7"/>
<sequence length="212" mass="24130">MSESLNFNLKLYRERLVDKYSKSPVQTRFDQSINGVESQRKTPIKKDISNAPSLSNLVNKLQEYSSKKAKQNDSFLFKSDKNNQNSTPNKINGLHQKIQSISSLSPPPQQNNLQLPIKGHQYSITQFSGIVSPQKSSIINPIHFFSITDRYEQKESSSDITSLIPLNEIVNMRTKLENANINVTNITSTYLTEFIKLANTIYLQLQVNKKHG</sequence>
<comment type="caution">
    <text evidence="1">The sequence shown here is derived from an EMBL/GenBank/DDBJ whole genome shotgun (WGS) entry which is preliminary data.</text>
</comment>
<keyword evidence="2" id="KW-1185">Reference proteome</keyword>
<reference evidence="1" key="1">
    <citation type="submission" date="2021-01" db="EMBL/GenBank/DDBJ databases">
        <authorList>
            <consortium name="Genoscope - CEA"/>
            <person name="William W."/>
        </authorList>
    </citation>
    <scope>NUCLEOTIDE SEQUENCE</scope>
</reference>
<evidence type="ECO:0000313" key="1">
    <source>
        <dbReference type="EMBL" id="CAD8046540.1"/>
    </source>
</evidence>
<dbReference type="Proteomes" id="UP000688137">
    <property type="component" value="Unassembled WGS sequence"/>
</dbReference>
<name>A0A8S1K0J7_PARPR</name>
<accession>A0A8S1K0J7</accession>
<protein>
    <submittedName>
        <fullName evidence="1">Uncharacterized protein</fullName>
    </submittedName>
</protein>
<proteinExistence type="predicted"/>
<gene>
    <name evidence="1" type="ORF">PPRIM_AZ9-3.1.T0100435</name>
</gene>
<dbReference type="EMBL" id="CAJJDM010000007">
    <property type="protein sequence ID" value="CAD8046540.1"/>
    <property type="molecule type" value="Genomic_DNA"/>
</dbReference>
<organism evidence="1 2">
    <name type="scientific">Paramecium primaurelia</name>
    <dbReference type="NCBI Taxonomy" id="5886"/>
    <lineage>
        <taxon>Eukaryota</taxon>
        <taxon>Sar</taxon>
        <taxon>Alveolata</taxon>
        <taxon>Ciliophora</taxon>
        <taxon>Intramacronucleata</taxon>
        <taxon>Oligohymenophorea</taxon>
        <taxon>Peniculida</taxon>
        <taxon>Parameciidae</taxon>
        <taxon>Paramecium</taxon>
    </lineage>
</organism>
<evidence type="ECO:0000313" key="2">
    <source>
        <dbReference type="Proteomes" id="UP000688137"/>
    </source>
</evidence>
<dbReference type="OMA" id="ANTIHQQ"/>